<evidence type="ECO:0000313" key="3">
    <source>
        <dbReference type="Proteomes" id="UP001216139"/>
    </source>
</evidence>
<dbReference type="InterPro" id="IPR032710">
    <property type="entry name" value="NTF2-like_dom_sf"/>
</dbReference>
<sequence length="159" mass="18082">MKKLLVMLFMLVTCSVFAQVEKNGTIYKKHPYITIVTNSTALFVKQDWVGLAKVYADTAKFYDPSSPRKQTLADEKKAWADIAARWTNIKVVQVGYPDGLAYDKDPFTVQSWWKVTAVNKKTKKTATFEMVQFDMFNKAGKIGTEVSYYDLTPLMNAAK</sequence>
<feature type="chain" id="PRO_5045190169" description="SnoaL-like protein" evidence="1">
    <location>
        <begin position="19"/>
        <end position="159"/>
    </location>
</feature>
<dbReference type="RefSeq" id="WP_273630193.1">
    <property type="nucleotide sequence ID" value="NZ_CP117167.1"/>
</dbReference>
<dbReference type="Gene3D" id="3.10.450.50">
    <property type="match status" value="1"/>
</dbReference>
<dbReference type="SUPFAM" id="SSF54427">
    <property type="entry name" value="NTF2-like"/>
    <property type="match status" value="1"/>
</dbReference>
<dbReference type="Proteomes" id="UP001216139">
    <property type="component" value="Chromosome"/>
</dbReference>
<gene>
    <name evidence="2" type="ORF">PQO05_24965</name>
</gene>
<keyword evidence="3" id="KW-1185">Reference proteome</keyword>
<evidence type="ECO:0008006" key="4">
    <source>
        <dbReference type="Google" id="ProtNLM"/>
    </source>
</evidence>
<reference evidence="2 3" key="1">
    <citation type="submission" date="2023-02" db="EMBL/GenBank/DDBJ databases">
        <title>Genome sequence of Mucilaginibacter jinjuensis strain KACC 16571.</title>
        <authorList>
            <person name="Kim S."/>
            <person name="Heo J."/>
            <person name="Kwon S.-W."/>
        </authorList>
    </citation>
    <scope>NUCLEOTIDE SEQUENCE [LARGE SCALE GENOMIC DNA]</scope>
    <source>
        <strain evidence="2 3">KACC 16571</strain>
    </source>
</reference>
<evidence type="ECO:0000256" key="1">
    <source>
        <dbReference type="SAM" id="SignalP"/>
    </source>
</evidence>
<keyword evidence="1" id="KW-0732">Signal</keyword>
<organism evidence="2 3">
    <name type="scientific">Mucilaginibacter jinjuensis</name>
    <dbReference type="NCBI Taxonomy" id="1176721"/>
    <lineage>
        <taxon>Bacteria</taxon>
        <taxon>Pseudomonadati</taxon>
        <taxon>Bacteroidota</taxon>
        <taxon>Sphingobacteriia</taxon>
        <taxon>Sphingobacteriales</taxon>
        <taxon>Sphingobacteriaceae</taxon>
        <taxon>Mucilaginibacter</taxon>
    </lineage>
</organism>
<protein>
    <recommendedName>
        <fullName evidence="4">SnoaL-like protein</fullName>
    </recommendedName>
</protein>
<feature type="signal peptide" evidence="1">
    <location>
        <begin position="1"/>
        <end position="18"/>
    </location>
</feature>
<dbReference type="EMBL" id="CP117167">
    <property type="protein sequence ID" value="WCT11989.1"/>
    <property type="molecule type" value="Genomic_DNA"/>
</dbReference>
<name>A0ABY7T6V0_9SPHI</name>
<proteinExistence type="predicted"/>
<accession>A0ABY7T6V0</accession>
<evidence type="ECO:0000313" key="2">
    <source>
        <dbReference type="EMBL" id="WCT11989.1"/>
    </source>
</evidence>